<dbReference type="InterPro" id="IPR011614">
    <property type="entry name" value="Catalase_core"/>
</dbReference>
<dbReference type="PROSITE" id="PS51402">
    <property type="entry name" value="CATALASE_3"/>
    <property type="match status" value="1"/>
</dbReference>
<organism evidence="13 14">
    <name type="scientific">Siminovitchia sediminis</name>
    <dbReference type="NCBI Taxonomy" id="1274353"/>
    <lineage>
        <taxon>Bacteria</taxon>
        <taxon>Bacillati</taxon>
        <taxon>Bacillota</taxon>
        <taxon>Bacilli</taxon>
        <taxon>Bacillales</taxon>
        <taxon>Bacillaceae</taxon>
        <taxon>Siminovitchia</taxon>
    </lineage>
</organism>
<dbReference type="Pfam" id="PF06628">
    <property type="entry name" value="Catalase-rel"/>
    <property type="match status" value="1"/>
</dbReference>
<dbReference type="PANTHER" id="PTHR42821">
    <property type="entry name" value="CATALASE"/>
    <property type="match status" value="1"/>
</dbReference>
<keyword evidence="5 10" id="KW-0349">Heme</keyword>
<keyword evidence="6 10" id="KW-0479">Metal-binding</keyword>
<dbReference type="Gene3D" id="2.40.180.10">
    <property type="entry name" value="Catalase core domain"/>
    <property type="match status" value="1"/>
</dbReference>
<comment type="function">
    <text evidence="10">Decomposes hydrogen peroxide into water and oxygen; serves to protect cells from the toxic effects of hydrogen peroxide.</text>
</comment>
<dbReference type="InterPro" id="IPR029062">
    <property type="entry name" value="Class_I_gatase-like"/>
</dbReference>
<evidence type="ECO:0000256" key="9">
    <source>
        <dbReference type="ARBA" id="ARBA00023324"/>
    </source>
</evidence>
<proteinExistence type="inferred from homology"/>
<dbReference type="PRINTS" id="PR00067">
    <property type="entry name" value="CATALASE"/>
</dbReference>
<evidence type="ECO:0000256" key="6">
    <source>
        <dbReference type="ARBA" id="ARBA00022723"/>
    </source>
</evidence>
<comment type="caution">
    <text evidence="13">The sequence shown here is derived from an EMBL/GenBank/DDBJ whole genome shotgun (WGS) entry which is preliminary data.</text>
</comment>
<dbReference type="SMART" id="SM01060">
    <property type="entry name" value="Catalase"/>
    <property type="match status" value="1"/>
</dbReference>
<feature type="compositionally biased region" description="Basic and acidic residues" evidence="11">
    <location>
        <begin position="1"/>
        <end position="22"/>
    </location>
</feature>
<feature type="domain" description="Catalase core" evidence="12">
    <location>
        <begin position="33"/>
        <end position="421"/>
    </location>
</feature>
<dbReference type="InterPro" id="IPR020835">
    <property type="entry name" value="Catalase_sf"/>
</dbReference>
<evidence type="ECO:0000256" key="2">
    <source>
        <dbReference type="ARBA" id="ARBA00010660"/>
    </source>
</evidence>
<dbReference type="PROSITE" id="PS00437">
    <property type="entry name" value="CATALASE_1"/>
    <property type="match status" value="1"/>
</dbReference>
<evidence type="ECO:0000256" key="1">
    <source>
        <dbReference type="ARBA" id="ARBA00001971"/>
    </source>
</evidence>
<dbReference type="Proteomes" id="UP001597301">
    <property type="component" value="Unassembled WGS sequence"/>
</dbReference>
<evidence type="ECO:0000313" key="14">
    <source>
        <dbReference type="Proteomes" id="UP001597301"/>
    </source>
</evidence>
<dbReference type="CDD" id="cd03132">
    <property type="entry name" value="GATase1_catalase"/>
    <property type="match status" value="1"/>
</dbReference>
<accession>A0ABW4KKD5</accession>
<evidence type="ECO:0000256" key="3">
    <source>
        <dbReference type="ARBA" id="ARBA00012314"/>
    </source>
</evidence>
<dbReference type="InterPro" id="IPR018028">
    <property type="entry name" value="Catalase"/>
</dbReference>
<evidence type="ECO:0000259" key="12">
    <source>
        <dbReference type="SMART" id="SM01060"/>
    </source>
</evidence>
<dbReference type="InterPro" id="IPR002226">
    <property type="entry name" value="Catalase_haem_BS"/>
</dbReference>
<keyword evidence="7 10" id="KW-0560">Oxidoreductase</keyword>
<keyword evidence="8 10" id="KW-0408">Iron</keyword>
<evidence type="ECO:0000256" key="7">
    <source>
        <dbReference type="ARBA" id="ARBA00023002"/>
    </source>
</evidence>
<comment type="similarity">
    <text evidence="2">Belongs to the catalase family. HPII subfamily.</text>
</comment>
<keyword evidence="4 10" id="KW-0575">Peroxidase</keyword>
<feature type="region of interest" description="Disordered" evidence="11">
    <location>
        <begin position="1"/>
        <end position="45"/>
    </location>
</feature>
<feature type="compositionally biased region" description="Basic and acidic residues" evidence="11">
    <location>
        <begin position="31"/>
        <end position="45"/>
    </location>
</feature>
<dbReference type="Pfam" id="PF18011">
    <property type="entry name" value="Catalase_C"/>
    <property type="match status" value="1"/>
</dbReference>
<name>A0ABW4KKD5_9BACI</name>
<dbReference type="EMBL" id="JBHUEO010000062">
    <property type="protein sequence ID" value="MFD1708184.1"/>
    <property type="molecule type" value="Genomic_DNA"/>
</dbReference>
<dbReference type="Gene3D" id="3.40.50.880">
    <property type="match status" value="1"/>
</dbReference>
<dbReference type="GO" id="GO:0004096">
    <property type="term" value="F:catalase activity"/>
    <property type="evidence" value="ECO:0007669"/>
    <property type="project" value="UniProtKB-EC"/>
</dbReference>
<dbReference type="InterPro" id="IPR041399">
    <property type="entry name" value="Catalase_large_C"/>
</dbReference>
<sequence length="689" mass="79241">MDQSNKGDKPMDKKDEQLEAYRRQNTGPGKKMTDENGTKVPDDEWSLRAGKRGPLLFQDYHFYKKQSHFNRERIPEKVVHARGFGVYGEFELTESMKDYTVAHFLQEPGRKTPVFVRFSNFIGNRGSKDTAVDIRGFAVKFYTEEGNYDSLSLQFPVFILADAMKFMDVTHAAKPDPKTDVPQATVAHDNFWDYVVSNQESAHMVMWLMSMRGRPRSWRMMEGYPINTFRLINKDGKSTFVRFVWKPKLGVHSLLLDEANIIGGFDPDFHRRDMIQAIQNGAYPEYELGVQLIPVEDEMKYDFDILDDTKLWPQEEIPVKIIGKLTLNRLMDNFFAENEQSAFNPANLVPGIEFTNDPVLQGRSFAYRDTELYRQHSANIEDIPVNRPITERNYNYRDSYQRHRIDTDQVHYHNNHTAENTPMETPPQENGYTHYPEKLEGQVTRERPSDSFFDYFSQARIFWNSLSPAEKLDLIESFSFHLGSVKSKEIRQKNVEMWANVDQEMAAAISENIGVLPPQSSHVQEERSYPSLSQLNSPHSAATQRVAVLIGNGFNEDVVQVLNTLVKNDSFVDIISEKLGQVESSNGTKLDVTKSFVTVNPALYDSIYVVGGKSINQAKFDHHISDFVHMQYMHLKPIGIAEGAEKYMVKPMDGNLDGVIFAADGDFESQYLEALAKRRFWNRTEIKTM</sequence>
<keyword evidence="9 10" id="KW-0376">Hydrogen peroxide</keyword>
<dbReference type="SUPFAM" id="SSF56634">
    <property type="entry name" value="Heme-dependent catalase-like"/>
    <property type="match status" value="1"/>
</dbReference>
<dbReference type="EC" id="1.11.1.6" evidence="3 10"/>
<dbReference type="SUPFAM" id="SSF52317">
    <property type="entry name" value="Class I glutamine amidotransferase-like"/>
    <property type="match status" value="1"/>
</dbReference>
<keyword evidence="14" id="KW-1185">Reference proteome</keyword>
<dbReference type="InterPro" id="IPR024712">
    <property type="entry name" value="Catalase_clade2"/>
</dbReference>
<evidence type="ECO:0000256" key="5">
    <source>
        <dbReference type="ARBA" id="ARBA00022617"/>
    </source>
</evidence>
<reference evidence="14" key="1">
    <citation type="journal article" date="2019" name="Int. J. Syst. Evol. Microbiol.">
        <title>The Global Catalogue of Microorganisms (GCM) 10K type strain sequencing project: providing services to taxonomists for standard genome sequencing and annotation.</title>
        <authorList>
            <consortium name="The Broad Institute Genomics Platform"/>
            <consortium name="The Broad Institute Genome Sequencing Center for Infectious Disease"/>
            <person name="Wu L."/>
            <person name="Ma J."/>
        </authorList>
    </citation>
    <scope>NUCLEOTIDE SEQUENCE [LARGE SCALE GENOMIC DNA]</scope>
    <source>
        <strain evidence="14">CGMCC 1.12295</strain>
    </source>
</reference>
<evidence type="ECO:0000256" key="8">
    <source>
        <dbReference type="ARBA" id="ARBA00023004"/>
    </source>
</evidence>
<evidence type="ECO:0000256" key="11">
    <source>
        <dbReference type="SAM" id="MobiDB-lite"/>
    </source>
</evidence>
<evidence type="ECO:0000256" key="10">
    <source>
        <dbReference type="PIRNR" id="PIRNR038927"/>
    </source>
</evidence>
<evidence type="ECO:0000313" key="13">
    <source>
        <dbReference type="EMBL" id="MFD1708184.1"/>
    </source>
</evidence>
<protein>
    <recommendedName>
        <fullName evidence="3 10">Catalase</fullName>
        <ecNumber evidence="3 10">1.11.1.6</ecNumber>
    </recommendedName>
</protein>
<dbReference type="InterPro" id="IPR010582">
    <property type="entry name" value="Catalase_immune_responsive"/>
</dbReference>
<gene>
    <name evidence="13" type="ORF">ACFSCZ_15805</name>
</gene>
<dbReference type="Gene3D" id="1.20.1370.20">
    <property type="match status" value="1"/>
</dbReference>
<dbReference type="PIRSF" id="PIRSF038927">
    <property type="entry name" value="Catalase_clade2"/>
    <property type="match status" value="1"/>
</dbReference>
<comment type="catalytic activity">
    <reaction evidence="10">
        <text>2 H2O2 = O2 + 2 H2O</text>
        <dbReference type="Rhea" id="RHEA:20309"/>
        <dbReference type="ChEBI" id="CHEBI:15377"/>
        <dbReference type="ChEBI" id="CHEBI:15379"/>
        <dbReference type="ChEBI" id="CHEBI:16240"/>
        <dbReference type="EC" id="1.11.1.6"/>
    </reaction>
</comment>
<dbReference type="RefSeq" id="WP_380775192.1">
    <property type="nucleotide sequence ID" value="NZ_JBHUEO010000062.1"/>
</dbReference>
<dbReference type="Pfam" id="PF00199">
    <property type="entry name" value="Catalase"/>
    <property type="match status" value="1"/>
</dbReference>
<comment type="cofactor">
    <cofactor evidence="1 10">
        <name>heme</name>
        <dbReference type="ChEBI" id="CHEBI:30413"/>
    </cofactor>
</comment>
<evidence type="ECO:0000256" key="4">
    <source>
        <dbReference type="ARBA" id="ARBA00022559"/>
    </source>
</evidence>
<dbReference type="InterPro" id="IPR043156">
    <property type="entry name" value="Catalase_clade2_helical"/>
</dbReference>
<dbReference type="PANTHER" id="PTHR42821:SF1">
    <property type="entry name" value="CATALASE-B"/>
    <property type="match status" value="1"/>
</dbReference>